<dbReference type="PANTHER" id="PTHR48086:SF3">
    <property type="entry name" value="SODIUM_PROLINE SYMPORTER"/>
    <property type="match status" value="1"/>
</dbReference>
<evidence type="ECO:0000256" key="5">
    <source>
        <dbReference type="ARBA" id="ARBA00022692"/>
    </source>
</evidence>
<dbReference type="PROSITE" id="PS50283">
    <property type="entry name" value="NA_SOLUT_SYMP_3"/>
    <property type="match status" value="1"/>
</dbReference>
<dbReference type="GO" id="GO:0015293">
    <property type="term" value="F:symporter activity"/>
    <property type="evidence" value="ECO:0007669"/>
    <property type="project" value="UniProtKB-KW"/>
</dbReference>
<sequence length="481" mass="52465">MIDFTKIWSGLDWGIIVVYFLLIITVGLVMRKRASKNMKSFFVASRRLTIPVLIGVGAASWIDSWSIVGLAECGTTMGICILFIYVIPNTILRLPLALWIGPFVRDKMPDWVITMPDLMAYMYSKKTKLIMAIGMLPPFLYEAALLTAGGQVIAYVTGINMWVAFGILGVIIIFYTSLSGLWGLAVTDMMQFIVMSVAAGVLCLGMYSHFGGFATLFEQAGAINPNLITISGGNNMMEILSWAIGALAMYANSQSYQRFGSSKSGGDIKVSYSCIMLFGIFFSTIMVLAGMAALVEYPEVAAASPSEAFWGIVFTTLPIGLRGLFVAAVLSAVMSTVSADYLICGAVVVHDIFKGFIKPELGDKAEVKGTRIVIWCVGIAMIIATYFWQDGISKAYYYCGGFQVAAFIVPLMFGLFYRRKTAAAGFWSLLLTIVMYAVWQFVLECPGGVPTNLACIIFSALVYVIVAKLTYKKEDAKKIAA</sequence>
<accession>A0A9J6QU08</accession>
<evidence type="ECO:0000256" key="1">
    <source>
        <dbReference type="ARBA" id="ARBA00004651"/>
    </source>
</evidence>
<feature type="transmembrane region" description="Helical" evidence="14">
    <location>
        <begin position="370"/>
        <end position="389"/>
    </location>
</feature>
<dbReference type="EMBL" id="JAOSHN010000001">
    <property type="protein sequence ID" value="MCU7377046.1"/>
    <property type="molecule type" value="Genomic_DNA"/>
</dbReference>
<keyword evidence="16" id="KW-1185">Reference proteome</keyword>
<feature type="transmembrane region" description="Helical" evidence="14">
    <location>
        <begin position="230"/>
        <end position="251"/>
    </location>
</feature>
<feature type="transmembrane region" description="Helical" evidence="14">
    <location>
        <begin position="272"/>
        <end position="295"/>
    </location>
</feature>
<dbReference type="PANTHER" id="PTHR48086">
    <property type="entry name" value="SODIUM/PROLINE SYMPORTER-RELATED"/>
    <property type="match status" value="1"/>
</dbReference>
<evidence type="ECO:0000256" key="9">
    <source>
        <dbReference type="ARBA" id="ARBA00023065"/>
    </source>
</evidence>
<comment type="subcellular location">
    <subcellularLocation>
        <location evidence="1">Cell membrane</location>
        <topology evidence="1">Multi-pass membrane protein</topology>
    </subcellularLocation>
</comment>
<keyword evidence="3" id="KW-0813">Transport</keyword>
<feature type="transmembrane region" description="Helical" evidence="14">
    <location>
        <begin position="424"/>
        <end position="443"/>
    </location>
</feature>
<evidence type="ECO:0000256" key="2">
    <source>
        <dbReference type="ARBA" id="ARBA00006434"/>
    </source>
</evidence>
<dbReference type="GO" id="GO:0006814">
    <property type="term" value="P:sodium ion transport"/>
    <property type="evidence" value="ECO:0007669"/>
    <property type="project" value="UniProtKB-KW"/>
</dbReference>
<keyword evidence="9" id="KW-0406">Ion transport</keyword>
<keyword evidence="8" id="KW-0915">Sodium</keyword>
<name>A0A9J6QU08_9FIRM</name>
<feature type="transmembrane region" description="Helical" evidence="14">
    <location>
        <begin position="162"/>
        <end position="185"/>
    </location>
</feature>
<evidence type="ECO:0000256" key="8">
    <source>
        <dbReference type="ARBA" id="ARBA00023053"/>
    </source>
</evidence>
<dbReference type="Proteomes" id="UP001065549">
    <property type="component" value="Unassembled WGS sequence"/>
</dbReference>
<keyword evidence="4" id="KW-1003">Cell membrane</keyword>
<evidence type="ECO:0000256" key="10">
    <source>
        <dbReference type="ARBA" id="ARBA00023136"/>
    </source>
</evidence>
<keyword evidence="6" id="KW-0769">Symport</keyword>
<dbReference type="GO" id="GO:0005886">
    <property type="term" value="C:plasma membrane"/>
    <property type="evidence" value="ECO:0007669"/>
    <property type="project" value="UniProtKB-SubCell"/>
</dbReference>
<evidence type="ECO:0000256" key="11">
    <source>
        <dbReference type="ARBA" id="ARBA00023201"/>
    </source>
</evidence>
<evidence type="ECO:0000256" key="14">
    <source>
        <dbReference type="SAM" id="Phobius"/>
    </source>
</evidence>
<feature type="transmembrane region" description="Helical" evidence="14">
    <location>
        <begin position="129"/>
        <end position="156"/>
    </location>
</feature>
<dbReference type="InterPro" id="IPR001734">
    <property type="entry name" value="Na/solute_symporter"/>
</dbReference>
<comment type="similarity">
    <text evidence="2 13">Belongs to the sodium:solute symporter (SSF) (TC 2.A.21) family.</text>
</comment>
<protein>
    <submittedName>
        <fullName evidence="15">Sodium:solute symporter family protein</fullName>
    </submittedName>
</protein>
<keyword evidence="7 14" id="KW-1133">Transmembrane helix</keyword>
<evidence type="ECO:0000256" key="7">
    <source>
        <dbReference type="ARBA" id="ARBA00022989"/>
    </source>
</evidence>
<organism evidence="15 16">
    <name type="scientific">Hominibacterium faecale</name>
    <dbReference type="NCBI Taxonomy" id="2839743"/>
    <lineage>
        <taxon>Bacteria</taxon>
        <taxon>Bacillati</taxon>
        <taxon>Bacillota</taxon>
        <taxon>Clostridia</taxon>
        <taxon>Peptostreptococcales</taxon>
        <taxon>Anaerovoracaceae</taxon>
        <taxon>Hominibacterium</taxon>
    </lineage>
</organism>
<dbReference type="InterPro" id="IPR050277">
    <property type="entry name" value="Sodium:Solute_Symporter"/>
</dbReference>
<evidence type="ECO:0000256" key="3">
    <source>
        <dbReference type="ARBA" id="ARBA00022448"/>
    </source>
</evidence>
<evidence type="ECO:0000256" key="12">
    <source>
        <dbReference type="ARBA" id="ARBA00033708"/>
    </source>
</evidence>
<evidence type="ECO:0000313" key="16">
    <source>
        <dbReference type="Proteomes" id="UP001065549"/>
    </source>
</evidence>
<dbReference type="RefSeq" id="WP_253020564.1">
    <property type="nucleotide sequence ID" value="NZ_JAJAGH010000005.1"/>
</dbReference>
<dbReference type="Pfam" id="PF00474">
    <property type="entry name" value="SSF"/>
    <property type="match status" value="1"/>
</dbReference>
<comment type="caution">
    <text evidence="15">The sequence shown here is derived from an EMBL/GenBank/DDBJ whole genome shotgun (WGS) entry which is preliminary data.</text>
</comment>
<keyword evidence="10 14" id="KW-0472">Membrane</keyword>
<keyword evidence="11" id="KW-0739">Sodium transport</keyword>
<dbReference type="Gene3D" id="1.20.1730.10">
    <property type="entry name" value="Sodium/glucose cotransporter"/>
    <property type="match status" value="1"/>
</dbReference>
<evidence type="ECO:0000256" key="13">
    <source>
        <dbReference type="RuleBase" id="RU362091"/>
    </source>
</evidence>
<evidence type="ECO:0000313" key="15">
    <source>
        <dbReference type="EMBL" id="MCU7377046.1"/>
    </source>
</evidence>
<feature type="transmembrane region" description="Helical" evidence="14">
    <location>
        <begin position="395"/>
        <end position="417"/>
    </location>
</feature>
<dbReference type="CDD" id="cd10322">
    <property type="entry name" value="SLC5sbd"/>
    <property type="match status" value="1"/>
</dbReference>
<feature type="transmembrane region" description="Helical" evidence="14">
    <location>
        <begin position="41"/>
        <end position="61"/>
    </location>
</feature>
<dbReference type="AlphaFoldDB" id="A0A9J6QU08"/>
<feature type="transmembrane region" description="Helical" evidence="14">
    <location>
        <begin position="192"/>
        <end position="210"/>
    </location>
</feature>
<reference evidence="15" key="1">
    <citation type="submission" date="2022-09" db="EMBL/GenBank/DDBJ databases">
        <title>Culturomic study of gut microbiota in children with autism spectrum disorder.</title>
        <authorList>
            <person name="Efimov B.A."/>
            <person name="Chaplin A.V."/>
            <person name="Sokolova S.R."/>
            <person name="Pikina A.P."/>
            <person name="Korzhanova M."/>
            <person name="Belova V."/>
            <person name="Korostin D."/>
        </authorList>
    </citation>
    <scope>NUCLEOTIDE SEQUENCE</scope>
    <source>
        <strain evidence="15">ASD5510</strain>
    </source>
</reference>
<proteinExistence type="inferred from homology"/>
<evidence type="ECO:0000256" key="6">
    <source>
        <dbReference type="ARBA" id="ARBA00022847"/>
    </source>
</evidence>
<keyword evidence="5 14" id="KW-0812">Transmembrane</keyword>
<gene>
    <name evidence="15" type="ORF">OBO34_01615</name>
</gene>
<dbReference type="InterPro" id="IPR038377">
    <property type="entry name" value="Na/Glc_symporter_sf"/>
</dbReference>
<feature type="transmembrane region" description="Helical" evidence="14">
    <location>
        <begin position="449"/>
        <end position="471"/>
    </location>
</feature>
<feature type="transmembrane region" description="Helical" evidence="14">
    <location>
        <begin position="13"/>
        <end position="29"/>
    </location>
</feature>
<comment type="catalytic activity">
    <reaction evidence="12">
        <text>L-proline(in) + Na(+)(in) = L-proline(out) + Na(+)(out)</text>
        <dbReference type="Rhea" id="RHEA:28967"/>
        <dbReference type="ChEBI" id="CHEBI:29101"/>
        <dbReference type="ChEBI" id="CHEBI:60039"/>
    </reaction>
</comment>
<evidence type="ECO:0000256" key="4">
    <source>
        <dbReference type="ARBA" id="ARBA00022475"/>
    </source>
</evidence>